<dbReference type="EMBL" id="DS989728">
    <property type="protein sequence ID" value="EEA05854.1"/>
    <property type="molecule type" value="Genomic_DNA"/>
</dbReference>
<dbReference type="RefSeq" id="XP_002140203.1">
    <property type="nucleotide sequence ID" value="XM_002140167.1"/>
</dbReference>
<dbReference type="GO" id="GO:0005737">
    <property type="term" value="C:cytoplasm"/>
    <property type="evidence" value="ECO:0007669"/>
    <property type="project" value="UniProtKB-SubCell"/>
</dbReference>
<dbReference type="STRING" id="441375.B6ACK0"/>
<evidence type="ECO:0000256" key="1">
    <source>
        <dbReference type="ARBA" id="ARBA00004496"/>
    </source>
</evidence>
<dbReference type="VEuPathDB" id="CryptoDB:CMU_016030"/>
<dbReference type="PANTHER" id="PTHR45994:SF1">
    <property type="entry name" value="FI21225P1"/>
    <property type="match status" value="1"/>
</dbReference>
<dbReference type="OrthoDB" id="433738at2759"/>
<dbReference type="Proteomes" id="UP000001460">
    <property type="component" value="Unassembled WGS sequence"/>
</dbReference>
<feature type="compositionally biased region" description="Polar residues" evidence="3">
    <location>
        <begin position="793"/>
        <end position="804"/>
    </location>
</feature>
<evidence type="ECO:0000256" key="3">
    <source>
        <dbReference type="SAM" id="MobiDB-lite"/>
    </source>
</evidence>
<reference evidence="4" key="1">
    <citation type="submission" date="2008-06" db="EMBL/GenBank/DDBJ databases">
        <authorList>
            <person name="Lorenzi H."/>
            <person name="Inman J."/>
            <person name="Miller J."/>
            <person name="Schobel S."/>
            <person name="Amedeo P."/>
            <person name="Caler E.V."/>
            <person name="da Silva J."/>
        </authorList>
    </citation>
    <scope>NUCLEOTIDE SEQUENCE [LARGE SCALE GENOMIC DNA]</scope>
    <source>
        <strain evidence="4">RN66</strain>
    </source>
</reference>
<proteinExistence type="predicted"/>
<dbReference type="SMART" id="SM00028">
    <property type="entry name" value="TPR"/>
    <property type="match status" value="2"/>
</dbReference>
<accession>B6ACK0</accession>
<feature type="region of interest" description="Disordered" evidence="3">
    <location>
        <begin position="793"/>
        <end position="816"/>
    </location>
</feature>
<protein>
    <submittedName>
        <fullName evidence="4">TPR repeat-containing protein</fullName>
    </submittedName>
</protein>
<dbReference type="InterPro" id="IPR016024">
    <property type="entry name" value="ARM-type_fold"/>
</dbReference>
<dbReference type="PANTHER" id="PTHR45994">
    <property type="entry name" value="FI21225P1"/>
    <property type="match status" value="1"/>
</dbReference>
<name>B6ACK0_CRYMR</name>
<dbReference type="InterPro" id="IPR011990">
    <property type="entry name" value="TPR-like_helical_dom_sf"/>
</dbReference>
<evidence type="ECO:0000313" key="4">
    <source>
        <dbReference type="EMBL" id="EEA05854.1"/>
    </source>
</evidence>
<feature type="compositionally biased region" description="Basic and acidic residues" evidence="3">
    <location>
        <begin position="805"/>
        <end position="816"/>
    </location>
</feature>
<dbReference type="Gene3D" id="1.25.40.10">
    <property type="entry name" value="Tetratricopeptide repeat domain"/>
    <property type="match status" value="1"/>
</dbReference>
<keyword evidence="2" id="KW-0963">Cytoplasm</keyword>
<dbReference type="InterPro" id="IPR011989">
    <property type="entry name" value="ARM-like"/>
</dbReference>
<dbReference type="GeneID" id="6995294"/>
<dbReference type="SUPFAM" id="SSF48452">
    <property type="entry name" value="TPR-like"/>
    <property type="match status" value="1"/>
</dbReference>
<gene>
    <name evidence="4" type="ORF">CMU_016030</name>
</gene>
<dbReference type="OMA" id="TCLINIT"/>
<dbReference type="Gene3D" id="1.25.10.10">
    <property type="entry name" value="Leucine-rich Repeat Variant"/>
    <property type="match status" value="1"/>
</dbReference>
<dbReference type="eggNOG" id="KOG1124">
    <property type="taxonomic scope" value="Eukaryota"/>
</dbReference>
<organism evidence="4 5">
    <name type="scientific">Cryptosporidium muris (strain RN66)</name>
    <dbReference type="NCBI Taxonomy" id="441375"/>
    <lineage>
        <taxon>Eukaryota</taxon>
        <taxon>Sar</taxon>
        <taxon>Alveolata</taxon>
        <taxon>Apicomplexa</taxon>
        <taxon>Conoidasida</taxon>
        <taxon>Coccidia</taxon>
        <taxon>Eucoccidiorida</taxon>
        <taxon>Eimeriorina</taxon>
        <taxon>Cryptosporidiidae</taxon>
        <taxon>Cryptosporidium</taxon>
    </lineage>
</organism>
<dbReference type="GO" id="GO:0051879">
    <property type="term" value="F:Hsp90 protein binding"/>
    <property type="evidence" value="ECO:0007669"/>
    <property type="project" value="TreeGrafter"/>
</dbReference>
<comment type="subcellular location">
    <subcellularLocation>
        <location evidence="1">Cytoplasm</location>
    </subcellularLocation>
</comment>
<sequence>MRSCVLIISILLKKVQPIFPIRNLKYCSGGYLESIKIYNTILDSIEIESNLKLKLQVLSNRAASFIKLARYEDSIKDCNAVLERDHSNIKVLYRRATCFKELGKDLTVAINDLKKILSIDPKNILARGMLKDLIEDQSKQNEKNIMNESPNIILLNLKTLLCNIDLNKDEEILKNKNIIETDISDMLLKIQMYIIGNGTEIIMNNDNRNNLMFILERLIYIHNGKDFFQKGENIDHLSIGGNESNLVKEIPKYVILSWNVLSLLIQELIPNLNELCDTNKSNTIGSYNKLKTLDINELREIMNNKNIINIGKLSIFMDYIERLKDNMYEVQISLLYEHIFNVIRFVGDLNNNELLHFILKILKKTKTNFKIINLSLNCLTSWFQKRASMGLKIEALELTSNIEYLIKIMMKSIYGTYKHSLLVGYFNSEYEDIILKCGYILSMIIALLSDKNRNKEIDILKLTRQYIIHDYLLPSIVDPNILNNTNNNQGTEEIVTSSNWLIKNPIGFTTGLVGLKVSHNSNRDILQNHILVYPQIMHCLLLITMVNCKEFESIIRRSTLNIKDIYDDFPSIFKEDIYKTLLQYNCIEVLSYTMEYKQTRISLTKEDDTIIMLYTICKQTLGDVVKSEHSSVLKSLDSTCRLLCGLVKATMESNKVLNILLNEIFISELIITIWITLKQEFHKIISKEDQKIFFSCLQNLIEALNILAIHKDFKVTLLDIKIDESNKSAKNETFKQDSLEDTKSNKILFIYEILNIPQTFEFKQFINKGQSNLPQVLIYLYVSFIENILTSNETDPSANTSQNTKDNKDSELNKEEFSNNRTNFLKSLRFYGQKDQNLDFDETQLSQLEFLYRKLPEQMKPDRNGFYDRGDESLVNSFRQLLVFSTSTVSTLSNILKMLSSQTTYTIIMKIGNSICDLISPPESLNKNVDSQSLNDCIANRGRIIQQGGLQCLLDCISFIEHHKNKPSNSISGTILLSSKYILDRLREYRQGISRLLIATPPKLITYKTLMTCSIQIQALLEDDHELLQYEAALSLTNILSINYNQNKDTECQIALRIYDNSKCWNLFKDLCFSNNQLLVSAGLEGLCNFCNKDEVVYRHFIQSKHKGLEDLKLFIAFIFEDNYRIQIACLGALAMLSAYIDVCTTMVLNWDIFGTKMISFVQSLVDKEANPELNERILFYFNNILLLLNHIDDKDENKTNNANIKQLRNKLGDHELDLIKVNLLNSISIIQ</sequence>
<dbReference type="SUPFAM" id="SSF48371">
    <property type="entry name" value="ARM repeat"/>
    <property type="match status" value="1"/>
</dbReference>
<evidence type="ECO:0000313" key="5">
    <source>
        <dbReference type="Proteomes" id="UP000001460"/>
    </source>
</evidence>
<evidence type="ECO:0000256" key="2">
    <source>
        <dbReference type="ARBA" id="ARBA00022490"/>
    </source>
</evidence>
<dbReference type="InterPro" id="IPR019734">
    <property type="entry name" value="TPR_rpt"/>
</dbReference>
<dbReference type="AlphaFoldDB" id="B6ACK0"/>
<keyword evidence="5" id="KW-1185">Reference proteome</keyword>